<gene>
    <name evidence="3" type="ORF">EZJ19_05615</name>
</gene>
<dbReference type="Proteomes" id="UP000295443">
    <property type="component" value="Unassembled WGS sequence"/>
</dbReference>
<accession>A0A4R1BGL2</accession>
<reference evidence="3 4" key="1">
    <citation type="submission" date="2019-03" db="EMBL/GenBank/DDBJ databases">
        <title>Genome sequence of Thiobacillaceae bacterium LSR1, a sulfur-oxidizing bacterium isolated from freshwater sediment.</title>
        <authorList>
            <person name="Li S."/>
        </authorList>
    </citation>
    <scope>NUCLEOTIDE SEQUENCE [LARGE SCALE GENOMIC DNA]</scope>
    <source>
        <strain evidence="3 4">LSR1</strain>
    </source>
</reference>
<dbReference type="InterPro" id="IPR025517">
    <property type="entry name" value="DUF4405"/>
</dbReference>
<evidence type="ECO:0000313" key="4">
    <source>
        <dbReference type="Proteomes" id="UP000295443"/>
    </source>
</evidence>
<dbReference type="RefSeq" id="WP_131445313.1">
    <property type="nucleotide sequence ID" value="NZ_SJZB01000018.1"/>
</dbReference>
<sequence>MTLSRDWVTPLAAGAFLLSAVTGVLIFFHIDTGLNKAAHEWLSWALLAGVALHVVANFNGFKRHLAGRRGQGLMGVFALVLLLSFFAPGESEEPAFAPPVRALAQAPI</sequence>
<comment type="caution">
    <text evidence="3">The sequence shown here is derived from an EMBL/GenBank/DDBJ whole genome shotgun (WGS) entry which is preliminary data.</text>
</comment>
<evidence type="ECO:0000313" key="3">
    <source>
        <dbReference type="EMBL" id="TCJ16375.1"/>
    </source>
</evidence>
<organism evidence="3 4">
    <name type="scientific">Parasulfuritortus cantonensis</name>
    <dbReference type="NCBI Taxonomy" id="2528202"/>
    <lineage>
        <taxon>Bacteria</taxon>
        <taxon>Pseudomonadati</taxon>
        <taxon>Pseudomonadota</taxon>
        <taxon>Betaproteobacteria</taxon>
        <taxon>Nitrosomonadales</taxon>
        <taxon>Thiobacillaceae</taxon>
        <taxon>Parasulfuritortus</taxon>
    </lineage>
</organism>
<feature type="domain" description="Flavinylation-associated cytochrome" evidence="2">
    <location>
        <begin position="7"/>
        <end position="58"/>
    </location>
</feature>
<protein>
    <submittedName>
        <fullName evidence="3">DUF4405 domain-containing protein</fullName>
    </submittedName>
</protein>
<dbReference type="EMBL" id="SJZB01000018">
    <property type="protein sequence ID" value="TCJ16375.1"/>
    <property type="molecule type" value="Genomic_DNA"/>
</dbReference>
<name>A0A4R1BGL2_9PROT</name>
<keyword evidence="1" id="KW-0472">Membrane</keyword>
<proteinExistence type="predicted"/>
<feature type="transmembrane region" description="Helical" evidence="1">
    <location>
        <begin position="7"/>
        <end position="29"/>
    </location>
</feature>
<dbReference type="Pfam" id="PF14358">
    <property type="entry name" value="DUF4405"/>
    <property type="match status" value="1"/>
</dbReference>
<keyword evidence="1" id="KW-0812">Transmembrane</keyword>
<feature type="transmembrane region" description="Helical" evidence="1">
    <location>
        <begin position="72"/>
        <end position="89"/>
    </location>
</feature>
<dbReference type="AlphaFoldDB" id="A0A4R1BGL2"/>
<keyword evidence="1" id="KW-1133">Transmembrane helix</keyword>
<feature type="non-terminal residue" evidence="3">
    <location>
        <position position="108"/>
    </location>
</feature>
<keyword evidence="4" id="KW-1185">Reference proteome</keyword>
<feature type="transmembrane region" description="Helical" evidence="1">
    <location>
        <begin position="41"/>
        <end position="60"/>
    </location>
</feature>
<evidence type="ECO:0000256" key="1">
    <source>
        <dbReference type="SAM" id="Phobius"/>
    </source>
</evidence>
<dbReference type="OrthoDB" id="5363112at2"/>
<evidence type="ECO:0000259" key="2">
    <source>
        <dbReference type="Pfam" id="PF14358"/>
    </source>
</evidence>